<keyword evidence="3" id="KW-0624">Polysaccharide degradation</keyword>
<keyword evidence="2" id="KW-0326">Glycosidase</keyword>
<evidence type="ECO:0000313" key="5">
    <source>
        <dbReference type="EMBL" id="QMV86133.1"/>
    </source>
</evidence>
<name>A0A7G5FHP2_9CORY</name>
<dbReference type="InterPro" id="IPR011047">
    <property type="entry name" value="Quinoprotein_ADH-like_sf"/>
</dbReference>
<dbReference type="InterPro" id="IPR013783">
    <property type="entry name" value="Ig-like_fold"/>
</dbReference>
<dbReference type="InterPro" id="IPR003961">
    <property type="entry name" value="FN3_dom"/>
</dbReference>
<keyword evidence="1" id="KW-0245">EGF-like domain</keyword>
<dbReference type="NCBIfam" id="NF040941">
    <property type="entry name" value="GGGWT_bact"/>
    <property type="match status" value="1"/>
</dbReference>
<dbReference type="Gene3D" id="2.60.40.10">
    <property type="entry name" value="Immunoglobulins"/>
    <property type="match status" value="1"/>
</dbReference>
<evidence type="ECO:0000256" key="2">
    <source>
        <dbReference type="ARBA" id="ARBA00023295"/>
    </source>
</evidence>
<dbReference type="RefSeq" id="WP_182386946.1">
    <property type="nucleotide sequence ID" value="NZ_CP059833.1"/>
</dbReference>
<evidence type="ECO:0008006" key="7">
    <source>
        <dbReference type="Google" id="ProtNLM"/>
    </source>
</evidence>
<dbReference type="GO" id="GO:0016798">
    <property type="term" value="F:hydrolase activity, acting on glycosyl bonds"/>
    <property type="evidence" value="ECO:0007669"/>
    <property type="project" value="UniProtKB-KW"/>
</dbReference>
<evidence type="ECO:0000256" key="3">
    <source>
        <dbReference type="ARBA" id="ARBA00023326"/>
    </source>
</evidence>
<feature type="signal peptide" evidence="4">
    <location>
        <begin position="1"/>
        <end position="29"/>
    </location>
</feature>
<dbReference type="EMBL" id="CP059833">
    <property type="protein sequence ID" value="QMV86133.1"/>
    <property type="molecule type" value="Genomic_DNA"/>
</dbReference>
<keyword evidence="6" id="KW-1185">Reference proteome</keyword>
<dbReference type="SUPFAM" id="SSF50998">
    <property type="entry name" value="Quinoprotein alcohol dehydrogenase-like"/>
    <property type="match status" value="1"/>
</dbReference>
<dbReference type="Gene3D" id="3.90.215.10">
    <property type="entry name" value="Gamma Fibrinogen, chain A, domain 1"/>
    <property type="match status" value="1"/>
</dbReference>
<evidence type="ECO:0000313" key="6">
    <source>
        <dbReference type="Proteomes" id="UP000515570"/>
    </source>
</evidence>
<dbReference type="AlphaFoldDB" id="A0A7G5FHP2"/>
<dbReference type="SUPFAM" id="SSF49265">
    <property type="entry name" value="Fibronectin type III"/>
    <property type="match status" value="1"/>
</dbReference>
<reference evidence="5 6" key="1">
    <citation type="submission" date="2020-07" db="EMBL/GenBank/DDBJ databases">
        <title>non toxigenic Corynebacterium sp. nov from a clinical source.</title>
        <authorList>
            <person name="Bernier A.-M."/>
            <person name="Bernard K."/>
        </authorList>
    </citation>
    <scope>NUCLEOTIDE SEQUENCE [LARGE SCALE GENOMIC DNA]</scope>
    <source>
        <strain evidence="6">NML 93-0612</strain>
    </source>
</reference>
<dbReference type="Proteomes" id="UP000515570">
    <property type="component" value="Chromosome"/>
</dbReference>
<evidence type="ECO:0000256" key="1">
    <source>
        <dbReference type="ARBA" id="ARBA00022536"/>
    </source>
</evidence>
<keyword evidence="4" id="KW-0732">Signal</keyword>
<proteinExistence type="predicted"/>
<gene>
    <name evidence="5" type="ORF">HW450_05305</name>
</gene>
<keyword evidence="3" id="KW-0119">Carbohydrate metabolism</keyword>
<dbReference type="InterPro" id="IPR036116">
    <property type="entry name" value="FN3_sf"/>
</dbReference>
<dbReference type="CDD" id="cd00063">
    <property type="entry name" value="FN3"/>
    <property type="match status" value="1"/>
</dbReference>
<feature type="chain" id="PRO_5028972734" description="Fibrinogen C-terminal domain-containing protein" evidence="4">
    <location>
        <begin position="30"/>
        <end position="1136"/>
    </location>
</feature>
<dbReference type="InterPro" id="IPR014716">
    <property type="entry name" value="Fibrinogen_a/b/g_C_1"/>
</dbReference>
<dbReference type="InterPro" id="IPR036056">
    <property type="entry name" value="Fibrinogen-like_C"/>
</dbReference>
<dbReference type="GO" id="GO:0000272">
    <property type="term" value="P:polysaccharide catabolic process"/>
    <property type="evidence" value="ECO:0007669"/>
    <property type="project" value="UniProtKB-KW"/>
</dbReference>
<protein>
    <recommendedName>
        <fullName evidence="7">Fibrinogen C-terminal domain-containing protein</fullName>
    </recommendedName>
</protein>
<sequence>MQRLRRVSALVAGILLSVTSLGVPPVAQSADVVAGSVVRDGTTSATAAASCWEIKQQAPQSKDGVYWLYTPQMSAPAQFFCDQTSAGGGWVLIGKGREGWDRYPDGQRTPADLLTRNRTPEDFPVAQLAAEKIDGLLAGTAVNQLPEGIRIVRSADSAGTQFRAMNLIPERMTTWSWSLASDHAPLFRYEDFGQWFKAASMDERFGIDSMWRSLDLTESNQREYQLGFAYGPFAWGGSKDPGDFLWSATGNMPVPYTEVYIRPRVSASDPRFERIADSGLDSSHQRPIASNFASPTTWGVTGNLNGRTTEGNAPVQAFAEIGDTMFVAGNFTQAEERRSSTVMPRTGIAAFDKTTGELRPEFNVTLDNQAKALVAMPNGKLLIGGDFRTANGQPHSGTVLVDPATGAIDETWNLQIINRLSGGMVSVKSLALGGDKIYVGGNFTHFTTGHNHFVYGRAAGRVNLNGTPDRSWNPEFNGTVLDIDTDESASTVYVAGYFTTSGKTTVKKAAAISAAPGAAVDSKLNFQGSFFHEPQTYQQAVDHSGGLVFFGGAQHALFGYDPETLQRVSGSVTKTRGGDFQAIASDGSVTYAGCHCSQNTYENAYSWPTLSNEWTRSDNIQWFGAWDAATGKQLGQFSPYKLKSKNAGAWALFVASDGAVWAGGDFTGSFTTLNSSQWNGGFVRFPAKDVQPPAAPTQLSTSGTTADSVNLSWEPVADAENYQVLRDDRVIATVNAPRARVPHGGENRFFVRAVDKAGNFSMTTPVAHAPSPQEAENNPSVLIGAGESWQYSYNQGPVEAGWNLPAADRSSWAEGVAPLGYGGKLLTTQITPPANGRPITTWFAKDFEVTDPKSFTTATLEVVADDGAVVYLNGREVSRIRMGSGAVTPDTRANGAVPLGAAHAERHSLSIPSSWLSAGTNTIGVETHLNYRGSASMSFDGSLHISDFTPAVDSPTQPDLPTLTNEEELIGAGSQWQYWSQDEEPETHWHTAGQLTDWQQGSAPLGWGETSLATSIELTGTKRPITTYFAHDLRIDKETLPADAVIEFRVRADDGALVRVNGMEVGRLRLDDGEINHFTYANRAVHTETAAAEPLVIQIPVASLHDGANRIGVETHVNYRATPNVTFDMTAKVIKP</sequence>
<accession>A0A7G5FHP2</accession>
<dbReference type="SUPFAM" id="SSF56496">
    <property type="entry name" value="Fibrinogen C-terminal domain-like"/>
    <property type="match status" value="1"/>
</dbReference>
<keyword evidence="2" id="KW-0378">Hydrolase</keyword>
<organism evidence="5 6">
    <name type="scientific">Corynebacterium hindlerae</name>
    <dbReference type="NCBI Taxonomy" id="699041"/>
    <lineage>
        <taxon>Bacteria</taxon>
        <taxon>Bacillati</taxon>
        <taxon>Actinomycetota</taxon>
        <taxon>Actinomycetes</taxon>
        <taxon>Mycobacteriales</taxon>
        <taxon>Corynebacteriaceae</taxon>
        <taxon>Corynebacterium</taxon>
    </lineage>
</organism>
<evidence type="ECO:0000256" key="4">
    <source>
        <dbReference type="SAM" id="SignalP"/>
    </source>
</evidence>
<dbReference type="Gene3D" id="2.60.120.260">
    <property type="entry name" value="Galactose-binding domain-like"/>
    <property type="match status" value="2"/>
</dbReference>